<name>A0A1D8B2P6_9ACTO</name>
<evidence type="ECO:0000256" key="1">
    <source>
        <dbReference type="SAM" id="MobiDB-lite"/>
    </source>
</evidence>
<dbReference type="GO" id="GO:0015562">
    <property type="term" value="F:efflux transmembrane transporter activity"/>
    <property type="evidence" value="ECO:0007669"/>
    <property type="project" value="TreeGrafter"/>
</dbReference>
<dbReference type="STRING" id="178339.BH719_05630"/>
<evidence type="ECO:0000313" key="2">
    <source>
        <dbReference type="EMBL" id="AOS47402.1"/>
    </source>
</evidence>
<dbReference type="PANTHER" id="PTHR30469:SF33">
    <property type="entry name" value="SLR1207 PROTEIN"/>
    <property type="match status" value="1"/>
</dbReference>
<dbReference type="PANTHER" id="PTHR30469">
    <property type="entry name" value="MULTIDRUG RESISTANCE PROTEIN MDTA"/>
    <property type="match status" value="1"/>
</dbReference>
<dbReference type="EMBL" id="CP017298">
    <property type="protein sequence ID" value="AOS47402.1"/>
    <property type="molecule type" value="Genomic_DNA"/>
</dbReference>
<keyword evidence="3" id="KW-1185">Reference proteome</keyword>
<gene>
    <name evidence="2" type="ORF">BH719_05630</name>
</gene>
<dbReference type="Gene3D" id="2.40.420.20">
    <property type="match status" value="1"/>
</dbReference>
<dbReference type="GO" id="GO:1990281">
    <property type="term" value="C:efflux pump complex"/>
    <property type="evidence" value="ECO:0007669"/>
    <property type="project" value="TreeGrafter"/>
</dbReference>
<reference evidence="2 3" key="1">
    <citation type="submission" date="2016-09" db="EMBL/GenBank/DDBJ databases">
        <title>Complete genome sequence of Actinomyces hongkongensis HKU8.</title>
        <authorList>
            <person name="Gao Y.-X."/>
            <person name="Zhou Y.-Y."/>
            <person name="Xie Y."/>
            <person name="Wang M."/>
            <person name="Wang S.-J."/>
            <person name="Shen S.-G."/>
        </authorList>
    </citation>
    <scope>NUCLEOTIDE SEQUENCE [LARGE SCALE GENOMIC DNA]</scope>
    <source>
        <strain evidence="2 3">HKU8</strain>
    </source>
</reference>
<accession>A0A1D8B2P6</accession>
<feature type="region of interest" description="Disordered" evidence="1">
    <location>
        <begin position="207"/>
        <end position="234"/>
    </location>
</feature>
<organism evidence="2 3">
    <name type="scientific">Pauljensenia hongkongensis</name>
    <dbReference type="NCBI Taxonomy" id="178339"/>
    <lineage>
        <taxon>Bacteria</taxon>
        <taxon>Bacillati</taxon>
        <taxon>Actinomycetota</taxon>
        <taxon>Actinomycetes</taxon>
        <taxon>Actinomycetales</taxon>
        <taxon>Actinomycetaceae</taxon>
        <taxon>Pauljensenia</taxon>
    </lineage>
</organism>
<feature type="compositionally biased region" description="Polar residues" evidence="1">
    <location>
        <begin position="115"/>
        <end position="130"/>
    </location>
</feature>
<feature type="region of interest" description="Disordered" evidence="1">
    <location>
        <begin position="108"/>
        <end position="134"/>
    </location>
</feature>
<proteinExistence type="predicted"/>
<feature type="compositionally biased region" description="Gly residues" evidence="1">
    <location>
        <begin position="334"/>
        <end position="359"/>
    </location>
</feature>
<sequence length="359" mass="36860">MAARSRAMRVLDVVKVLIWAVIAVALVKFAFFPGSSAEEAQSLDPSGAYGQITTVVAKGSVKNTVTLTGTIEADEATQVRATLDGQVFRVLADDGAAVDEGDPLLEVRKEVPGEDTQTTDPEGNTTTQPGKPSFKSAVVRAPVSGTLRMSALVGQSFAVGDTVGTVSPGTFSAVASLDAEQLYRLQDPPSTATIAVKNGPAPFECSGLAIGAPQSPQGPQKEQDPSSSATPGGVRAKCAIPSNQKVFAGLKVTMDVTAGEATDVLVVPVSAVEGRYQQGTVYLPSDDGTQTKAQVELGLTDGRVIEVKSGLSEGEEILEFTPSARKEDAERGGWEPGPGGDHGNGFTGGQGAGDSGGRD</sequence>
<dbReference type="Proteomes" id="UP000095214">
    <property type="component" value="Chromosome"/>
</dbReference>
<protein>
    <submittedName>
        <fullName evidence="2">Secretion protein HlyD</fullName>
    </submittedName>
</protein>
<evidence type="ECO:0000313" key="3">
    <source>
        <dbReference type="Proteomes" id="UP000095214"/>
    </source>
</evidence>
<feature type="compositionally biased region" description="Basic and acidic residues" evidence="1">
    <location>
        <begin position="324"/>
        <end position="333"/>
    </location>
</feature>
<dbReference type="SUPFAM" id="SSF111369">
    <property type="entry name" value="HlyD-like secretion proteins"/>
    <property type="match status" value="1"/>
</dbReference>
<dbReference type="AlphaFoldDB" id="A0A1D8B2P6"/>
<dbReference type="KEGG" id="phon:BH719_05630"/>
<feature type="region of interest" description="Disordered" evidence="1">
    <location>
        <begin position="318"/>
        <end position="359"/>
    </location>
</feature>
<feature type="compositionally biased region" description="Polar residues" evidence="1">
    <location>
        <begin position="214"/>
        <end position="230"/>
    </location>
</feature>